<dbReference type="SUPFAM" id="SSF90123">
    <property type="entry name" value="ABC transporter transmembrane region"/>
    <property type="match status" value="1"/>
</dbReference>
<dbReference type="Proteomes" id="UP000694890">
    <property type="component" value="Unplaced"/>
</dbReference>
<evidence type="ECO:0000256" key="3">
    <source>
        <dbReference type="ARBA" id="ARBA00022741"/>
    </source>
</evidence>
<keyword evidence="3" id="KW-0547">Nucleotide-binding</keyword>
<keyword evidence="1" id="KW-0813">Transport</keyword>
<dbReference type="GeneID" id="108887515"/>
<dbReference type="InterPro" id="IPR050173">
    <property type="entry name" value="ABC_transporter_C-like"/>
</dbReference>
<evidence type="ECO:0000256" key="2">
    <source>
        <dbReference type="ARBA" id="ARBA00022692"/>
    </source>
</evidence>
<evidence type="ECO:0000256" key="1">
    <source>
        <dbReference type="ARBA" id="ARBA00022448"/>
    </source>
</evidence>
<protein>
    <submittedName>
        <fullName evidence="11">ATP-binding cassette sub-family C member 4</fullName>
    </submittedName>
</protein>
<evidence type="ECO:0000256" key="4">
    <source>
        <dbReference type="ARBA" id="ARBA00022840"/>
    </source>
</evidence>
<name>A0AAJ8DL53_LATCA</name>
<keyword evidence="4 11" id="KW-0067">ATP-binding</keyword>
<keyword evidence="5 8" id="KW-1133">Transmembrane helix</keyword>
<dbReference type="GO" id="GO:0005524">
    <property type="term" value="F:ATP binding"/>
    <property type="evidence" value="ECO:0007669"/>
    <property type="project" value="UniProtKB-KW"/>
</dbReference>
<evidence type="ECO:0000256" key="7">
    <source>
        <dbReference type="SAM" id="MobiDB-lite"/>
    </source>
</evidence>
<dbReference type="AlphaFoldDB" id="A0AAJ8DL53"/>
<dbReference type="Gene3D" id="1.20.1560.10">
    <property type="entry name" value="ABC transporter type 1, transmembrane domain"/>
    <property type="match status" value="1"/>
</dbReference>
<accession>A0AAJ8DL53</accession>
<dbReference type="InterPro" id="IPR036640">
    <property type="entry name" value="ABC1_TM_sf"/>
</dbReference>
<dbReference type="PANTHER" id="PTHR24223:SF357">
    <property type="entry name" value="ATP-BINDING CASSETTE SUB-FAMILY C MEMBER 4"/>
    <property type="match status" value="1"/>
</dbReference>
<sequence length="257" mass="29212">MRRGTRRDSAPAAVTERRSRNSNAPYKKGQRRLQPLRRPRFFVANKPVRRAGSVPDCSLDSIEEAEPVQTVVEESRAEGTIGVSLYVKFLRAGASIFTLLVVLLVNLLAQVAYIMQDWWLAYWADEQEKLGDYNSTIIHNGQNITKELDTAFYLGVYGGLTAAVIVFGFMRNLLLFNVLVRCAQALHNCMFNSILRTPVRFFDINPIGRVLNRFSKDIGQLDSNLPWTFVDFIQVRTDVRALTQQLIQFTQSITHPS</sequence>
<proteinExistence type="predicted"/>
<keyword evidence="6 8" id="KW-0472">Membrane</keyword>
<evidence type="ECO:0000256" key="6">
    <source>
        <dbReference type="ARBA" id="ARBA00023136"/>
    </source>
</evidence>
<dbReference type="KEGG" id="lcf:108887515"/>
<evidence type="ECO:0000313" key="10">
    <source>
        <dbReference type="Proteomes" id="UP000694890"/>
    </source>
</evidence>
<evidence type="ECO:0000256" key="5">
    <source>
        <dbReference type="ARBA" id="ARBA00022989"/>
    </source>
</evidence>
<reference evidence="11" key="1">
    <citation type="submission" date="2025-08" db="UniProtKB">
        <authorList>
            <consortium name="RefSeq"/>
        </authorList>
    </citation>
    <scope>IDENTIFICATION</scope>
    <source>
        <tissue evidence="11">Brain</tissue>
    </source>
</reference>
<feature type="region of interest" description="Disordered" evidence="7">
    <location>
        <begin position="1"/>
        <end position="32"/>
    </location>
</feature>
<dbReference type="PANTHER" id="PTHR24223">
    <property type="entry name" value="ATP-BINDING CASSETTE SUB-FAMILY C"/>
    <property type="match status" value="1"/>
</dbReference>
<evidence type="ECO:0000256" key="8">
    <source>
        <dbReference type="SAM" id="Phobius"/>
    </source>
</evidence>
<dbReference type="PROSITE" id="PS50929">
    <property type="entry name" value="ABC_TM1F"/>
    <property type="match status" value="1"/>
</dbReference>
<evidence type="ECO:0000259" key="9">
    <source>
        <dbReference type="PROSITE" id="PS50929"/>
    </source>
</evidence>
<feature type="domain" description="ABC transmembrane type-1" evidence="9">
    <location>
        <begin position="100"/>
        <end position="233"/>
    </location>
</feature>
<organism evidence="10 11">
    <name type="scientific">Lates calcarifer</name>
    <name type="common">Barramundi</name>
    <name type="synonym">Holocentrus calcarifer</name>
    <dbReference type="NCBI Taxonomy" id="8187"/>
    <lineage>
        <taxon>Eukaryota</taxon>
        <taxon>Metazoa</taxon>
        <taxon>Chordata</taxon>
        <taxon>Craniata</taxon>
        <taxon>Vertebrata</taxon>
        <taxon>Euteleostomi</taxon>
        <taxon>Actinopterygii</taxon>
        <taxon>Neopterygii</taxon>
        <taxon>Teleostei</taxon>
        <taxon>Neoteleostei</taxon>
        <taxon>Acanthomorphata</taxon>
        <taxon>Carangaria</taxon>
        <taxon>Carangaria incertae sedis</taxon>
        <taxon>Centropomidae</taxon>
        <taxon>Lates</taxon>
    </lineage>
</organism>
<dbReference type="RefSeq" id="XP_050923142.1">
    <property type="nucleotide sequence ID" value="XM_051067185.1"/>
</dbReference>
<gene>
    <name evidence="11" type="primary">LOC108887515</name>
</gene>
<dbReference type="Pfam" id="PF00664">
    <property type="entry name" value="ABC_membrane"/>
    <property type="match status" value="1"/>
</dbReference>
<dbReference type="GO" id="GO:0005886">
    <property type="term" value="C:plasma membrane"/>
    <property type="evidence" value="ECO:0007669"/>
    <property type="project" value="TreeGrafter"/>
</dbReference>
<dbReference type="InterPro" id="IPR011527">
    <property type="entry name" value="ABC1_TM_dom"/>
</dbReference>
<dbReference type="GO" id="GO:0140359">
    <property type="term" value="F:ABC-type transporter activity"/>
    <property type="evidence" value="ECO:0007669"/>
    <property type="project" value="InterPro"/>
</dbReference>
<feature type="transmembrane region" description="Helical" evidence="8">
    <location>
        <begin position="151"/>
        <end position="170"/>
    </location>
</feature>
<evidence type="ECO:0000313" key="11">
    <source>
        <dbReference type="RefSeq" id="XP_050923142.1"/>
    </source>
</evidence>
<keyword evidence="2 8" id="KW-0812">Transmembrane</keyword>
<feature type="transmembrane region" description="Helical" evidence="8">
    <location>
        <begin position="94"/>
        <end position="115"/>
    </location>
</feature>